<dbReference type="GO" id="GO:0070475">
    <property type="term" value="P:rRNA base methylation"/>
    <property type="evidence" value="ECO:0007669"/>
    <property type="project" value="TreeGrafter"/>
</dbReference>
<dbReference type="PANTHER" id="PTHR11061:SF30">
    <property type="entry name" value="TRNA (URACIL(54)-C(5))-METHYLTRANSFERASE"/>
    <property type="match status" value="1"/>
</dbReference>
<dbReference type="Pfam" id="PF13649">
    <property type="entry name" value="Methyltransf_25"/>
    <property type="match status" value="1"/>
</dbReference>
<dbReference type="PANTHER" id="PTHR11061">
    <property type="entry name" value="RNA M5U METHYLTRANSFERASE"/>
    <property type="match status" value="1"/>
</dbReference>
<keyword evidence="8" id="KW-1185">Reference proteome</keyword>
<proteinExistence type="inferred from homology"/>
<evidence type="ECO:0000259" key="6">
    <source>
        <dbReference type="Pfam" id="PF13649"/>
    </source>
</evidence>
<dbReference type="EMBL" id="CP002343">
    <property type="protein sequence ID" value="ADU48315.1"/>
    <property type="molecule type" value="Genomic_DNA"/>
</dbReference>
<reference evidence="7 8" key="1">
    <citation type="journal article" date="2010" name="Stand. Genomic Sci.">
        <title>Complete genome sequence of Intrasporangium calvum type strain (7 KIP).</title>
        <authorList>
            <person name="Del Rio T.G."/>
            <person name="Chertkov O."/>
            <person name="Yasawong M."/>
            <person name="Lucas S."/>
            <person name="Deshpande S."/>
            <person name="Cheng J.F."/>
            <person name="Detter C."/>
            <person name="Tapia R."/>
            <person name="Han C."/>
            <person name="Goodwin L."/>
            <person name="Pitluck S."/>
            <person name="Liolios K."/>
            <person name="Ivanova N."/>
            <person name="Mavromatis K."/>
            <person name="Pati A."/>
            <person name="Chen A."/>
            <person name="Palaniappan K."/>
            <person name="Land M."/>
            <person name="Hauser L."/>
            <person name="Chang Y.J."/>
            <person name="Jeffries C.D."/>
            <person name="Rohde M."/>
            <person name="Pukall R."/>
            <person name="Sikorski J."/>
            <person name="Goker M."/>
            <person name="Woyke T."/>
            <person name="Bristow J."/>
            <person name="Eisen J.A."/>
            <person name="Markowitz V."/>
            <person name="Hugenholtz P."/>
            <person name="Kyrpides N.C."/>
            <person name="Klenk H.P."/>
            <person name="Lapidus A."/>
        </authorList>
    </citation>
    <scope>NUCLEOTIDE SEQUENCE [LARGE SCALE GENOMIC DNA]</scope>
    <source>
        <strain evidence="8">ATCC 23552 / DSM 43043 / JCM 3097 / NBRC 12989 / 7 KIP</strain>
    </source>
</reference>
<feature type="domain" description="Methyltransferase" evidence="6">
    <location>
        <begin position="237"/>
        <end position="298"/>
    </location>
</feature>
<dbReference type="InterPro" id="IPR010280">
    <property type="entry name" value="U5_MeTrfase_fam"/>
</dbReference>
<feature type="binding site" evidence="4">
    <location>
        <position position="241"/>
    </location>
    <ligand>
        <name>S-adenosyl-L-methionine</name>
        <dbReference type="ChEBI" id="CHEBI:59789"/>
    </ligand>
</feature>
<feature type="active site" evidence="5">
    <location>
        <position position="351"/>
    </location>
</feature>
<evidence type="ECO:0000256" key="2">
    <source>
        <dbReference type="ARBA" id="ARBA00022679"/>
    </source>
</evidence>
<protein>
    <submittedName>
        <fullName evidence="7">23S rRNA m(5)U-747 methyltransferase</fullName>
        <ecNumber evidence="7">2.1.1.-</ecNumber>
    </submittedName>
</protein>
<dbReference type="EC" id="2.1.1.-" evidence="7"/>
<dbReference type="PROSITE" id="PS51687">
    <property type="entry name" value="SAM_MT_RNA_M5U"/>
    <property type="match status" value="1"/>
</dbReference>
<dbReference type="STRING" id="710696.Intca_1803"/>
<dbReference type="Pfam" id="PF05958">
    <property type="entry name" value="tRNA_U5-meth_tr"/>
    <property type="match status" value="1"/>
</dbReference>
<evidence type="ECO:0000313" key="7">
    <source>
        <dbReference type="EMBL" id="ADU48315.1"/>
    </source>
</evidence>
<dbReference type="SUPFAM" id="SSF53335">
    <property type="entry name" value="S-adenosyl-L-methionine-dependent methyltransferases"/>
    <property type="match status" value="1"/>
</dbReference>
<dbReference type="OrthoDB" id="9804590at2"/>
<dbReference type="Gene3D" id="2.40.50.1070">
    <property type="match status" value="1"/>
</dbReference>
<evidence type="ECO:0000256" key="5">
    <source>
        <dbReference type="PROSITE-ProRule" id="PRU10015"/>
    </source>
</evidence>
<feature type="binding site" evidence="4">
    <location>
        <position position="324"/>
    </location>
    <ligand>
        <name>S-adenosyl-L-methionine</name>
        <dbReference type="ChEBI" id="CHEBI:59789"/>
    </ligand>
</feature>
<sequence length="394" mass="42741">MQCHYFDAARCRSCTLMGVPYAAQLASKQERCRAALAGSATSVSWLEPFAGPENAFRNKAKLVVGGRRGAVTVGILDAENRGVDLRDCGLYEPGLQDLVPRVADLVDDLLLEPYDIPTRRGELKHLLLTRSPTSEVMLRFVLRSQRDLALLRARLHIVQDRLPEVVVVSVNIQPVHQAVIEGPTEVVLTRADALTMPVNGIALHLRPNSFFQTNTEVASALYRQVDEWVDRVDPAQVLDLYCGVGGFALHAARSGRLGRRRVMGVEVSPDAVESARRSAAELRRQHSDLGPVCFQSGDATAAGALGGAGSEEARPGAHTLVIVNPPRRGIGPDLAGRLEASQVGHVVYSSCNVDSLARDLEALPSFSAREARLFDMFPQTSHHEVAVLLERTAG</sequence>
<keyword evidence="1 4" id="KW-0489">Methyltransferase</keyword>
<comment type="similarity">
    <text evidence="4">Belongs to the class I-like SAM-binding methyltransferase superfamily. RNA M5U methyltransferase family.</text>
</comment>
<dbReference type="eggNOG" id="COG2265">
    <property type="taxonomic scope" value="Bacteria"/>
</dbReference>
<feature type="active site" description="Nucleophile" evidence="4">
    <location>
        <position position="351"/>
    </location>
</feature>
<evidence type="ECO:0000256" key="1">
    <source>
        <dbReference type="ARBA" id="ARBA00022603"/>
    </source>
</evidence>
<accession>E6SAP2</accession>
<dbReference type="PROSITE" id="PS01230">
    <property type="entry name" value="TRMA_1"/>
    <property type="match status" value="1"/>
</dbReference>
<evidence type="ECO:0000256" key="3">
    <source>
        <dbReference type="ARBA" id="ARBA00022691"/>
    </source>
</evidence>
<dbReference type="InterPro" id="IPR041698">
    <property type="entry name" value="Methyltransf_25"/>
</dbReference>
<dbReference type="Proteomes" id="UP000008914">
    <property type="component" value="Chromosome"/>
</dbReference>
<evidence type="ECO:0000256" key="4">
    <source>
        <dbReference type="PROSITE-ProRule" id="PRU01024"/>
    </source>
</evidence>
<dbReference type="RefSeq" id="WP_013492630.1">
    <property type="nucleotide sequence ID" value="NC_014830.1"/>
</dbReference>
<evidence type="ECO:0000313" key="8">
    <source>
        <dbReference type="Proteomes" id="UP000008914"/>
    </source>
</evidence>
<dbReference type="GO" id="GO:0070041">
    <property type="term" value="F:rRNA (uridine-C5-)-methyltransferase activity"/>
    <property type="evidence" value="ECO:0007669"/>
    <property type="project" value="TreeGrafter"/>
</dbReference>
<feature type="binding site" evidence="4">
    <location>
        <position position="212"/>
    </location>
    <ligand>
        <name>S-adenosyl-L-methionine</name>
        <dbReference type="ChEBI" id="CHEBI:59789"/>
    </ligand>
</feature>
<name>E6SAP2_INTC7</name>
<feature type="binding site" evidence="4">
    <location>
        <position position="266"/>
    </location>
    <ligand>
        <name>S-adenosyl-L-methionine</name>
        <dbReference type="ChEBI" id="CHEBI:59789"/>
    </ligand>
</feature>
<dbReference type="CDD" id="cd02440">
    <property type="entry name" value="AdoMet_MTases"/>
    <property type="match status" value="1"/>
</dbReference>
<organism evidence="7 8">
    <name type="scientific">Intrasporangium calvum (strain ATCC 23552 / DSM 43043 / JCM 3097 / NBRC 12989 / NCIMB 10167 / NRRL B-3866 / 7 KIP)</name>
    <dbReference type="NCBI Taxonomy" id="710696"/>
    <lineage>
        <taxon>Bacteria</taxon>
        <taxon>Bacillati</taxon>
        <taxon>Actinomycetota</taxon>
        <taxon>Actinomycetes</taxon>
        <taxon>Micrococcales</taxon>
        <taxon>Intrasporangiaceae</taxon>
        <taxon>Intrasporangium</taxon>
    </lineage>
</organism>
<dbReference type="HOGENOM" id="CLU_014689_0_0_11"/>
<dbReference type="Gene3D" id="3.40.50.150">
    <property type="entry name" value="Vaccinia Virus protein VP39"/>
    <property type="match status" value="1"/>
</dbReference>
<dbReference type="InterPro" id="IPR029063">
    <property type="entry name" value="SAM-dependent_MTases_sf"/>
</dbReference>
<keyword evidence="3 4" id="KW-0949">S-adenosyl-L-methionine</keyword>
<keyword evidence="2 4" id="KW-0808">Transferase</keyword>
<dbReference type="KEGG" id="ica:Intca_1803"/>
<dbReference type="AlphaFoldDB" id="E6SAP2"/>
<dbReference type="InterPro" id="IPR030390">
    <property type="entry name" value="MeTrfase_TrmA_AS"/>
</dbReference>
<gene>
    <name evidence="7" type="ordered locus">Intca_1803</name>
</gene>